<accession>A0A7W2TXQ7</accession>
<dbReference type="GO" id="GO:0003700">
    <property type="term" value="F:DNA-binding transcription factor activity"/>
    <property type="evidence" value="ECO:0007669"/>
    <property type="project" value="InterPro"/>
</dbReference>
<evidence type="ECO:0000256" key="1">
    <source>
        <dbReference type="ARBA" id="ARBA00009437"/>
    </source>
</evidence>
<dbReference type="InterPro" id="IPR036388">
    <property type="entry name" value="WH-like_DNA-bd_sf"/>
</dbReference>
<sequence length="284" mass="31820">MDIELARTFLEIARAGSFVAAAERLHLTQTAVTARIQKLEALLDSRLFLRNRAGARLTAEGERFTVHALQLVQAWDKARSDMALPQGHRARLSVAAEASLWQPLLFNWICWMREHQPEVALHVEVDNAESLFQRLEQRMLDLVLVHRPDYFPGLQVEQLVEEKLIMVRAPQDDSPYLFVDWGPEFVAQHDVALPGKRGAALSFNFGPLALQYLLEVGGSGYFRSRVVQRHLNQRSLLPVAGAPEFTYPVYAVFATDSPSSPLLKALEGVRSVASEGGDWSLPVI</sequence>
<dbReference type="InterPro" id="IPR050176">
    <property type="entry name" value="LTTR"/>
</dbReference>
<evidence type="ECO:0000313" key="7">
    <source>
        <dbReference type="Proteomes" id="UP000539350"/>
    </source>
</evidence>
<feature type="domain" description="HTH lysR-type" evidence="5">
    <location>
        <begin position="1"/>
        <end position="58"/>
    </location>
</feature>
<comment type="caution">
    <text evidence="6">The sequence shown here is derived from an EMBL/GenBank/DDBJ whole genome shotgun (WGS) entry which is preliminary data.</text>
</comment>
<evidence type="ECO:0000313" key="6">
    <source>
        <dbReference type="EMBL" id="MBA6413890.1"/>
    </source>
</evidence>
<dbReference type="PROSITE" id="PS50931">
    <property type="entry name" value="HTH_LYSR"/>
    <property type="match status" value="1"/>
</dbReference>
<evidence type="ECO:0000256" key="2">
    <source>
        <dbReference type="ARBA" id="ARBA00023015"/>
    </source>
</evidence>
<dbReference type="PRINTS" id="PR00039">
    <property type="entry name" value="HTHLYSR"/>
</dbReference>
<dbReference type="Proteomes" id="UP000539350">
    <property type="component" value="Unassembled WGS sequence"/>
</dbReference>
<proteinExistence type="inferred from homology"/>
<dbReference type="RefSeq" id="WP_182174108.1">
    <property type="nucleotide sequence ID" value="NZ_JACFXU010000017.1"/>
</dbReference>
<protein>
    <submittedName>
        <fullName evidence="6">LysR family transcriptional regulator</fullName>
    </submittedName>
</protein>
<name>A0A7W2TXQ7_9GAMM</name>
<organism evidence="6 7">
    <name type="scientific">Sediminihaliea albiluteola</name>
    <dbReference type="NCBI Taxonomy" id="2758564"/>
    <lineage>
        <taxon>Bacteria</taxon>
        <taxon>Pseudomonadati</taxon>
        <taxon>Pseudomonadota</taxon>
        <taxon>Gammaproteobacteria</taxon>
        <taxon>Cellvibrionales</taxon>
        <taxon>Halieaceae</taxon>
        <taxon>Sediminihaliea</taxon>
    </lineage>
</organism>
<gene>
    <name evidence="6" type="ORF">H2508_12285</name>
</gene>
<dbReference type="Gene3D" id="3.40.190.10">
    <property type="entry name" value="Periplasmic binding protein-like II"/>
    <property type="match status" value="1"/>
</dbReference>
<dbReference type="PANTHER" id="PTHR30579:SF8">
    <property type="entry name" value="HTH-TYPE TRANSCRIPTIONAL REGULATOR HDFR"/>
    <property type="match status" value="1"/>
</dbReference>
<reference evidence="6 7" key="1">
    <citation type="submission" date="2020-07" db="EMBL/GenBank/DDBJ databases">
        <title>Halieaceae bacterium, F7430, whole genome shotgun sequencing project.</title>
        <authorList>
            <person name="Jiang S."/>
            <person name="Liu Z.W."/>
            <person name="Du Z.J."/>
        </authorList>
    </citation>
    <scope>NUCLEOTIDE SEQUENCE [LARGE SCALE GENOMIC DNA]</scope>
    <source>
        <strain evidence="6 7">F7430</strain>
    </source>
</reference>
<dbReference type="InterPro" id="IPR005119">
    <property type="entry name" value="LysR_subst-bd"/>
</dbReference>
<dbReference type="InterPro" id="IPR000847">
    <property type="entry name" value="LysR_HTH_N"/>
</dbReference>
<dbReference type="InterPro" id="IPR036390">
    <property type="entry name" value="WH_DNA-bd_sf"/>
</dbReference>
<dbReference type="Pfam" id="PF00126">
    <property type="entry name" value="HTH_1"/>
    <property type="match status" value="1"/>
</dbReference>
<dbReference type="AlphaFoldDB" id="A0A7W2TXQ7"/>
<dbReference type="PANTHER" id="PTHR30579">
    <property type="entry name" value="TRANSCRIPTIONAL REGULATOR"/>
    <property type="match status" value="1"/>
</dbReference>
<dbReference type="SUPFAM" id="SSF46785">
    <property type="entry name" value="Winged helix' DNA-binding domain"/>
    <property type="match status" value="1"/>
</dbReference>
<evidence type="ECO:0000256" key="3">
    <source>
        <dbReference type="ARBA" id="ARBA00023125"/>
    </source>
</evidence>
<dbReference type="SUPFAM" id="SSF53850">
    <property type="entry name" value="Periplasmic binding protein-like II"/>
    <property type="match status" value="1"/>
</dbReference>
<keyword evidence="4" id="KW-0804">Transcription</keyword>
<keyword evidence="2" id="KW-0805">Transcription regulation</keyword>
<dbReference type="EMBL" id="JACFXU010000017">
    <property type="protein sequence ID" value="MBA6413890.1"/>
    <property type="molecule type" value="Genomic_DNA"/>
</dbReference>
<dbReference type="Pfam" id="PF03466">
    <property type="entry name" value="LysR_substrate"/>
    <property type="match status" value="1"/>
</dbReference>
<evidence type="ECO:0000256" key="4">
    <source>
        <dbReference type="ARBA" id="ARBA00023163"/>
    </source>
</evidence>
<evidence type="ECO:0000259" key="5">
    <source>
        <dbReference type="PROSITE" id="PS50931"/>
    </source>
</evidence>
<dbReference type="GO" id="GO:0003677">
    <property type="term" value="F:DNA binding"/>
    <property type="evidence" value="ECO:0007669"/>
    <property type="project" value="UniProtKB-KW"/>
</dbReference>
<comment type="similarity">
    <text evidence="1">Belongs to the LysR transcriptional regulatory family.</text>
</comment>
<dbReference type="Gene3D" id="1.10.10.10">
    <property type="entry name" value="Winged helix-like DNA-binding domain superfamily/Winged helix DNA-binding domain"/>
    <property type="match status" value="1"/>
</dbReference>
<keyword evidence="7" id="KW-1185">Reference proteome</keyword>
<keyword evidence="3" id="KW-0238">DNA-binding</keyword>